<protein>
    <recommendedName>
        <fullName evidence="1">Protein kinase domain-containing protein</fullName>
    </recommendedName>
</protein>
<name>A0A9W9UER2_PENBR</name>
<organism evidence="2 3">
    <name type="scientific">Penicillium brevicompactum</name>
    <dbReference type="NCBI Taxonomy" id="5074"/>
    <lineage>
        <taxon>Eukaryota</taxon>
        <taxon>Fungi</taxon>
        <taxon>Dikarya</taxon>
        <taxon>Ascomycota</taxon>
        <taxon>Pezizomycotina</taxon>
        <taxon>Eurotiomycetes</taxon>
        <taxon>Eurotiomycetidae</taxon>
        <taxon>Eurotiales</taxon>
        <taxon>Aspergillaceae</taxon>
        <taxon>Penicillium</taxon>
    </lineage>
</organism>
<evidence type="ECO:0000313" key="3">
    <source>
        <dbReference type="Proteomes" id="UP001147695"/>
    </source>
</evidence>
<comment type="caution">
    <text evidence="2">The sequence shown here is derived from an EMBL/GenBank/DDBJ whole genome shotgun (WGS) entry which is preliminary data.</text>
</comment>
<proteinExistence type="predicted"/>
<dbReference type="InterPro" id="IPR011009">
    <property type="entry name" value="Kinase-like_dom_sf"/>
</dbReference>
<dbReference type="InterPro" id="IPR000719">
    <property type="entry name" value="Prot_kinase_dom"/>
</dbReference>
<dbReference type="GO" id="GO:0005524">
    <property type="term" value="F:ATP binding"/>
    <property type="evidence" value="ECO:0007669"/>
    <property type="project" value="InterPro"/>
</dbReference>
<dbReference type="PROSITE" id="PS50011">
    <property type="entry name" value="PROTEIN_KINASE_DOM"/>
    <property type="match status" value="1"/>
</dbReference>
<dbReference type="Pfam" id="PF00069">
    <property type="entry name" value="Pkinase"/>
    <property type="match status" value="1"/>
</dbReference>
<dbReference type="Gene3D" id="1.10.510.10">
    <property type="entry name" value="Transferase(Phosphotransferase) domain 1"/>
    <property type="match status" value="1"/>
</dbReference>
<dbReference type="Proteomes" id="UP001147695">
    <property type="component" value="Unassembled WGS sequence"/>
</dbReference>
<evidence type="ECO:0000313" key="2">
    <source>
        <dbReference type="EMBL" id="KAJ5338287.1"/>
    </source>
</evidence>
<gene>
    <name evidence="2" type="ORF">N7452_005015</name>
</gene>
<dbReference type="EMBL" id="JAPZBQ010000003">
    <property type="protein sequence ID" value="KAJ5338287.1"/>
    <property type="molecule type" value="Genomic_DNA"/>
</dbReference>
<sequence>MNNIPDKFPNLHWVWTGSIGFVYEVHPGIVAKILRLDEEGEKQFNKEQFSKELAIYQKLSHYELCPFIVQCYHLTDNGIFLEYMRDTSLSFRIQLHQITLEGTSMVIGLKKLEPLPLRLEWMDHLTQAVAFLESVNLAHSDLRPENVLLDRNQLKLCDFDYAGSIGTELEVITEPYGRYLNSTEVDQGEPGTPGLRGARTEQFALGSMFYFINHGFEVYGERWLTENHSKHNIAVNDRLKHMVFPELSDSAVDDIIDKCWHNNYTKIADLAAQIATLRLDGTAEVSASNVTNIGSNDSGSDAVGQIHSAKDDFLLKKQLCQDMVNSRFLSMLSSDKPDKLGFRCEFYRYISQ</sequence>
<dbReference type="AlphaFoldDB" id="A0A9W9UER2"/>
<dbReference type="PANTHER" id="PTHR44329">
    <property type="entry name" value="SERINE/THREONINE-PROTEIN KINASE TNNI3K-RELATED"/>
    <property type="match status" value="1"/>
</dbReference>
<dbReference type="SUPFAM" id="SSF56112">
    <property type="entry name" value="Protein kinase-like (PK-like)"/>
    <property type="match status" value="1"/>
</dbReference>
<dbReference type="GO" id="GO:0004674">
    <property type="term" value="F:protein serine/threonine kinase activity"/>
    <property type="evidence" value="ECO:0007669"/>
    <property type="project" value="TreeGrafter"/>
</dbReference>
<reference evidence="2" key="2">
    <citation type="journal article" date="2023" name="IMA Fungus">
        <title>Comparative genomic study of the Penicillium genus elucidates a diverse pangenome and 15 lateral gene transfer events.</title>
        <authorList>
            <person name="Petersen C."/>
            <person name="Sorensen T."/>
            <person name="Nielsen M.R."/>
            <person name="Sondergaard T.E."/>
            <person name="Sorensen J.L."/>
            <person name="Fitzpatrick D.A."/>
            <person name="Frisvad J.C."/>
            <person name="Nielsen K.L."/>
        </authorList>
    </citation>
    <scope>NUCLEOTIDE SEQUENCE</scope>
    <source>
        <strain evidence="2">IBT 35673</strain>
    </source>
</reference>
<reference evidence="2" key="1">
    <citation type="submission" date="2022-12" db="EMBL/GenBank/DDBJ databases">
        <authorList>
            <person name="Petersen C."/>
        </authorList>
    </citation>
    <scope>NUCLEOTIDE SEQUENCE</scope>
    <source>
        <strain evidence="2">IBT 35673</strain>
    </source>
</reference>
<dbReference type="InterPro" id="IPR051681">
    <property type="entry name" value="Ser/Thr_Kinases-Pseudokinases"/>
</dbReference>
<evidence type="ECO:0000259" key="1">
    <source>
        <dbReference type="PROSITE" id="PS50011"/>
    </source>
</evidence>
<feature type="domain" description="Protein kinase" evidence="1">
    <location>
        <begin position="8"/>
        <end position="279"/>
    </location>
</feature>
<accession>A0A9W9UER2</accession>
<dbReference type="SMART" id="SM00220">
    <property type="entry name" value="S_TKc"/>
    <property type="match status" value="1"/>
</dbReference>